<dbReference type="Pfam" id="PF12221">
    <property type="entry name" value="HflK_N"/>
    <property type="match status" value="1"/>
</dbReference>
<evidence type="ECO:0000256" key="4">
    <source>
        <dbReference type="ARBA" id="ARBA00022989"/>
    </source>
</evidence>
<keyword evidence="4 6" id="KW-1133">Transmembrane helix</keyword>
<reference evidence="8 9" key="1">
    <citation type="submission" date="2019-02" db="EMBL/GenBank/DDBJ databases">
        <title>Prokaryotic population dynamics and viral predation in marine succession experiment using metagenomics: the confinement effect.</title>
        <authorList>
            <person name="Haro-Moreno J.M."/>
            <person name="Rodriguez-Valera F."/>
            <person name="Lopez-Perez M."/>
        </authorList>
    </citation>
    <scope>NUCLEOTIDE SEQUENCE [LARGE SCALE GENOMIC DNA]</scope>
    <source>
        <strain evidence="8">MED-G166</strain>
    </source>
</reference>
<dbReference type="Proteomes" id="UP000320146">
    <property type="component" value="Unassembled WGS sequence"/>
</dbReference>
<dbReference type="PANTHER" id="PTHR43327:SF2">
    <property type="entry name" value="MODULATOR OF FTSH PROTEASE HFLK"/>
    <property type="match status" value="1"/>
</dbReference>
<organism evidence="8 9">
    <name type="scientific">SAR86 cluster bacterium</name>
    <dbReference type="NCBI Taxonomy" id="2030880"/>
    <lineage>
        <taxon>Bacteria</taxon>
        <taxon>Pseudomonadati</taxon>
        <taxon>Pseudomonadota</taxon>
        <taxon>Gammaproteobacteria</taxon>
        <taxon>SAR86 cluster</taxon>
    </lineage>
</organism>
<dbReference type="NCBIfam" id="TIGR01933">
    <property type="entry name" value="hflK"/>
    <property type="match status" value="1"/>
</dbReference>
<evidence type="ECO:0000256" key="2">
    <source>
        <dbReference type="ARBA" id="ARBA00006971"/>
    </source>
</evidence>
<dbReference type="PRINTS" id="PR00721">
    <property type="entry name" value="STOMATIN"/>
</dbReference>
<dbReference type="InterPro" id="IPR036013">
    <property type="entry name" value="Band_7/SPFH_dom_sf"/>
</dbReference>
<sequence length="343" mass="38505">MSWNPNEKDPWGKKNSPPDLDDAIKQLRKIFFSGNSGGGSTGGGGASFKFSFKFFTYLIMGLVALYVFLGVRIVNEADRLVVLTLGKYNRVLGPGLQFHFPIIEEVYAQENVSKIRTFVLPTNMLTKDENIVDIELNVQYTISDLVKYSLIVEDPEITIRQATESALRHVVGENNMDNLLTSGAAAISSGILMRLEEYLDIYDAGISVQQVNIEQRQPPAEVINSFRDVVAAREDKERLRNEAEKYALSIVPQARGEAQRQLQDAEAYKQKVMAVAEGEAERFKALLVEYDKAPEVTRERLYIDALEDVLSSSTKVMIDVEGGNNLLYLPLDQLIKNQEEDDE</sequence>
<keyword evidence="8" id="KW-0378">Hydrolase</keyword>
<dbReference type="InterPro" id="IPR001972">
    <property type="entry name" value="Stomatin_HflK_fam"/>
</dbReference>
<proteinExistence type="inferred from homology"/>
<dbReference type="GO" id="GO:0008233">
    <property type="term" value="F:peptidase activity"/>
    <property type="evidence" value="ECO:0007669"/>
    <property type="project" value="UniProtKB-KW"/>
</dbReference>
<keyword evidence="3 6" id="KW-0812">Transmembrane</keyword>
<dbReference type="PANTHER" id="PTHR43327">
    <property type="entry name" value="STOMATIN-LIKE PROTEIN 2, MITOCHONDRIAL"/>
    <property type="match status" value="1"/>
</dbReference>
<dbReference type="Pfam" id="PF01145">
    <property type="entry name" value="Band_7"/>
    <property type="match status" value="1"/>
</dbReference>
<comment type="function">
    <text evidence="6">HflC and HflK could encode or regulate a protease.</text>
</comment>
<dbReference type="InterPro" id="IPR001107">
    <property type="entry name" value="Band_7"/>
</dbReference>
<dbReference type="GO" id="GO:0006508">
    <property type="term" value="P:proteolysis"/>
    <property type="evidence" value="ECO:0007669"/>
    <property type="project" value="UniProtKB-KW"/>
</dbReference>
<evidence type="ECO:0000256" key="1">
    <source>
        <dbReference type="ARBA" id="ARBA00004167"/>
    </source>
</evidence>
<dbReference type="SMART" id="SM00244">
    <property type="entry name" value="PHB"/>
    <property type="match status" value="1"/>
</dbReference>
<dbReference type="InterPro" id="IPR010201">
    <property type="entry name" value="HflK"/>
</dbReference>
<dbReference type="SUPFAM" id="SSF117892">
    <property type="entry name" value="Band 7/SPFH domain"/>
    <property type="match status" value="1"/>
</dbReference>
<evidence type="ECO:0000259" key="7">
    <source>
        <dbReference type="SMART" id="SM00244"/>
    </source>
</evidence>
<dbReference type="InterPro" id="IPR020980">
    <property type="entry name" value="Membrane_HflK_N"/>
</dbReference>
<evidence type="ECO:0000256" key="6">
    <source>
        <dbReference type="RuleBase" id="RU364113"/>
    </source>
</evidence>
<name>A0A520MS51_9GAMM</name>
<protein>
    <recommendedName>
        <fullName evidence="6">Protein HflK</fullName>
    </recommendedName>
</protein>
<accession>A0A520MS51</accession>
<gene>
    <name evidence="8" type="primary">hflK</name>
    <name evidence="8" type="ORF">EVA99_02480</name>
</gene>
<dbReference type="CDD" id="cd03404">
    <property type="entry name" value="SPFH_HflK"/>
    <property type="match status" value="1"/>
</dbReference>
<keyword evidence="8" id="KW-0645">Protease</keyword>
<evidence type="ECO:0000313" key="8">
    <source>
        <dbReference type="EMBL" id="RZO24033.1"/>
    </source>
</evidence>
<dbReference type="EMBL" id="SHBL01000016">
    <property type="protein sequence ID" value="RZO24033.1"/>
    <property type="molecule type" value="Genomic_DNA"/>
</dbReference>
<evidence type="ECO:0000256" key="3">
    <source>
        <dbReference type="ARBA" id="ARBA00022692"/>
    </source>
</evidence>
<keyword evidence="5 6" id="KW-0472">Membrane</keyword>
<dbReference type="GO" id="GO:0016020">
    <property type="term" value="C:membrane"/>
    <property type="evidence" value="ECO:0007669"/>
    <property type="project" value="UniProtKB-SubCell"/>
</dbReference>
<comment type="subunit">
    <text evidence="6">HflC and HflK may interact to form a multimeric complex.</text>
</comment>
<comment type="caution">
    <text evidence="8">The sequence shown here is derived from an EMBL/GenBank/DDBJ whole genome shotgun (WGS) entry which is preliminary data.</text>
</comment>
<feature type="transmembrane region" description="Helical" evidence="6">
    <location>
        <begin position="54"/>
        <end position="74"/>
    </location>
</feature>
<evidence type="ECO:0000313" key="9">
    <source>
        <dbReference type="Proteomes" id="UP000320146"/>
    </source>
</evidence>
<dbReference type="Gene3D" id="3.30.479.30">
    <property type="entry name" value="Band 7 domain"/>
    <property type="match status" value="1"/>
</dbReference>
<comment type="similarity">
    <text evidence="2 6">Belongs to the band 7/mec-2 family. HflK subfamily.</text>
</comment>
<dbReference type="AlphaFoldDB" id="A0A520MS51"/>
<comment type="subcellular location">
    <subcellularLocation>
        <location evidence="1">Membrane</location>
        <topology evidence="1">Single-pass membrane protein</topology>
    </subcellularLocation>
</comment>
<dbReference type="InterPro" id="IPR050710">
    <property type="entry name" value="Band7/mec-2_domain"/>
</dbReference>
<feature type="domain" description="Band 7" evidence="7">
    <location>
        <begin position="69"/>
        <end position="230"/>
    </location>
</feature>
<evidence type="ECO:0000256" key="5">
    <source>
        <dbReference type="ARBA" id="ARBA00023136"/>
    </source>
</evidence>